<dbReference type="PIRSF" id="PIRSF009303">
    <property type="entry name" value="Cell_cycle_RAD9"/>
    <property type="match status" value="1"/>
</dbReference>
<dbReference type="PANTHER" id="PTHR15237">
    <property type="entry name" value="DNA REPAIR PROTEIN RAD9"/>
    <property type="match status" value="1"/>
</dbReference>
<dbReference type="Pfam" id="PF04139">
    <property type="entry name" value="Rad9"/>
    <property type="match status" value="1"/>
</dbReference>
<sequence length="459" mass="50615">MPMFNFTIAPSAVAQVHDALSCLARFDENISLEASAQELRISSLNSSRTAYASFIFNATNFFDKYHFSTSSRSSGREPPKTWACKLQNRALLSIFKKRQVDNKEKENSVERCDFELQAGADETECRLVIRLYCRFSVIKTYRLTYESAEVLHATFDKQGSPHTWTVSARTLRDVVEYFGPKTEHVDWSLHDDKVTFTSYTDKIQVGREIIRQPTHTSVTLNHQDFDECKIEQDLHISIPVKDFRSIVAHADTMKANVKTAYSRGHRPAQITYGSGGLTAEFTLMTKGTSSTVADSSRAATPAQGLSVRPTSRSTASSLAPSALRTTQSDVVAAAEANGNGLVPTPSHDVGQPAKPKLLNAPSASTSAPPASVNPDSLFFPAAEDNDQQWDPQNFDDEPDMVTWDNTGARSFDPSAISARRSRAAEDGRALFGSALEDRRSGPFEIAPTQRLSQIKGIFD</sequence>
<dbReference type="InterPro" id="IPR026584">
    <property type="entry name" value="Rad9"/>
</dbReference>
<proteinExistence type="inferred from homology"/>
<feature type="compositionally biased region" description="Polar residues" evidence="3">
    <location>
        <begin position="308"/>
        <end position="323"/>
    </location>
</feature>
<feature type="region of interest" description="Disordered" evidence="3">
    <location>
        <begin position="290"/>
        <end position="323"/>
    </location>
</feature>
<dbReference type="InterPro" id="IPR046938">
    <property type="entry name" value="DNA_clamp_sf"/>
</dbReference>
<evidence type="ECO:0000256" key="2">
    <source>
        <dbReference type="PIRNR" id="PIRNR009303"/>
    </source>
</evidence>
<dbReference type="EMBL" id="JAVRRG010000114">
    <property type="protein sequence ID" value="KAK5084163.1"/>
    <property type="molecule type" value="Genomic_DNA"/>
</dbReference>
<feature type="compositionally biased region" description="Low complexity" evidence="3">
    <location>
        <begin position="360"/>
        <end position="370"/>
    </location>
</feature>
<protein>
    <recommendedName>
        <fullName evidence="2">DNA repair protein rad9</fullName>
    </recommendedName>
</protein>
<feature type="region of interest" description="Disordered" evidence="3">
    <location>
        <begin position="338"/>
        <end position="371"/>
    </location>
</feature>
<organism evidence="4 5">
    <name type="scientific">Lithohypha guttulata</name>
    <dbReference type="NCBI Taxonomy" id="1690604"/>
    <lineage>
        <taxon>Eukaryota</taxon>
        <taxon>Fungi</taxon>
        <taxon>Dikarya</taxon>
        <taxon>Ascomycota</taxon>
        <taxon>Pezizomycotina</taxon>
        <taxon>Eurotiomycetes</taxon>
        <taxon>Chaetothyriomycetidae</taxon>
        <taxon>Chaetothyriales</taxon>
        <taxon>Trichomeriaceae</taxon>
        <taxon>Lithohypha</taxon>
    </lineage>
</organism>
<keyword evidence="2" id="KW-0227">DNA damage</keyword>
<dbReference type="Gene3D" id="3.70.10.10">
    <property type="match status" value="1"/>
</dbReference>
<dbReference type="SUPFAM" id="SSF55979">
    <property type="entry name" value="DNA clamp"/>
    <property type="match status" value="1"/>
</dbReference>
<evidence type="ECO:0000256" key="1">
    <source>
        <dbReference type="ARBA" id="ARBA00008494"/>
    </source>
</evidence>
<evidence type="ECO:0000313" key="5">
    <source>
        <dbReference type="Proteomes" id="UP001345013"/>
    </source>
</evidence>
<comment type="caution">
    <text evidence="4">The sequence shown here is derived from an EMBL/GenBank/DDBJ whole genome shotgun (WGS) entry which is preliminary data.</text>
</comment>
<dbReference type="PANTHER" id="PTHR15237:SF0">
    <property type="entry name" value="CELL CYCLE CHECKPOINT CONTROL PROTEIN"/>
    <property type="match status" value="1"/>
</dbReference>
<reference evidence="4 5" key="1">
    <citation type="submission" date="2023-08" db="EMBL/GenBank/DDBJ databases">
        <title>Black Yeasts Isolated from many extreme environments.</title>
        <authorList>
            <person name="Coleine C."/>
            <person name="Stajich J.E."/>
            <person name="Selbmann L."/>
        </authorList>
    </citation>
    <scope>NUCLEOTIDE SEQUENCE [LARGE SCALE GENOMIC DNA]</scope>
    <source>
        <strain evidence="4 5">CCFEE 5885</strain>
    </source>
</reference>
<keyword evidence="5" id="KW-1185">Reference proteome</keyword>
<comment type="function">
    <text evidence="2">Acts in DNA repair and mutagenesis. Involved in promoting resistance to ionizing radiation and UV light, as well as regulating cell cycle progression after irradiation.</text>
</comment>
<gene>
    <name evidence="4" type="ORF">LTR24_007523</name>
</gene>
<accession>A0ABR0K3Q5</accession>
<comment type="similarity">
    <text evidence="1 2">Belongs to the rad9 family.</text>
</comment>
<evidence type="ECO:0000256" key="3">
    <source>
        <dbReference type="SAM" id="MobiDB-lite"/>
    </source>
</evidence>
<dbReference type="InterPro" id="IPR007268">
    <property type="entry name" value="Rad9/Ddc1"/>
</dbReference>
<evidence type="ECO:0000313" key="4">
    <source>
        <dbReference type="EMBL" id="KAK5084163.1"/>
    </source>
</evidence>
<name>A0ABR0K3Q5_9EURO</name>
<dbReference type="Proteomes" id="UP001345013">
    <property type="component" value="Unassembled WGS sequence"/>
</dbReference>